<keyword evidence="4" id="KW-1185">Reference proteome</keyword>
<sequence length="254" mass="28191">MSCDYTHSALHGYLDGELDASRSAEFERHLEGCRECAKALETQESLRSILQRSGLCESAPNSLRKKIRAELDARTSVPITERIPVWRWAAVAASIVLVAAISWYAWPGSGSATRNAAATPFTAAELIDAHIRSLQPGHLTDVASTDQHTVKPWFNGKLDFAPPVKDFAEDGFPLIGGRLDVLGGRNVAVLVYGRRKHFINVFVLPTKEPDTPIHPPGLRQGYQWLHWRHQGMEYCAVSDISVADLHELAQLIYQ</sequence>
<dbReference type="Proteomes" id="UP000567293">
    <property type="component" value="Unassembled WGS sequence"/>
</dbReference>
<dbReference type="InterPro" id="IPR041916">
    <property type="entry name" value="Anti_sigma_zinc_sf"/>
</dbReference>
<evidence type="ECO:0000313" key="3">
    <source>
        <dbReference type="EMBL" id="MBA0089194.1"/>
    </source>
</evidence>
<keyword evidence="1" id="KW-0812">Transmembrane</keyword>
<dbReference type="AlphaFoldDB" id="A0A7V8NX87"/>
<organism evidence="3 4">
    <name type="scientific">Candidatus Acidiferrum panamense</name>
    <dbReference type="NCBI Taxonomy" id="2741543"/>
    <lineage>
        <taxon>Bacteria</taxon>
        <taxon>Pseudomonadati</taxon>
        <taxon>Acidobacteriota</taxon>
        <taxon>Terriglobia</taxon>
        <taxon>Candidatus Acidiferrales</taxon>
        <taxon>Candidatus Acidiferrum</taxon>
    </lineage>
</organism>
<dbReference type="Pfam" id="PF13490">
    <property type="entry name" value="zf-HC2"/>
    <property type="match status" value="1"/>
</dbReference>
<reference evidence="3" key="1">
    <citation type="submission" date="2020-06" db="EMBL/GenBank/DDBJ databases">
        <title>Legume-microbial interactions unlock mineral nutrients during tropical forest succession.</title>
        <authorList>
            <person name="Epihov D.Z."/>
        </authorList>
    </citation>
    <scope>NUCLEOTIDE SEQUENCE [LARGE SCALE GENOMIC DNA]</scope>
    <source>
        <strain evidence="3">Pan2503</strain>
    </source>
</reference>
<evidence type="ECO:0000259" key="2">
    <source>
        <dbReference type="Pfam" id="PF13490"/>
    </source>
</evidence>
<feature type="transmembrane region" description="Helical" evidence="1">
    <location>
        <begin position="85"/>
        <end position="106"/>
    </location>
</feature>
<dbReference type="EMBL" id="JACDQQ010002871">
    <property type="protein sequence ID" value="MBA0089194.1"/>
    <property type="molecule type" value="Genomic_DNA"/>
</dbReference>
<evidence type="ECO:0000256" key="1">
    <source>
        <dbReference type="SAM" id="Phobius"/>
    </source>
</evidence>
<evidence type="ECO:0000313" key="4">
    <source>
        <dbReference type="Proteomes" id="UP000567293"/>
    </source>
</evidence>
<keyword evidence="1" id="KW-0472">Membrane</keyword>
<comment type="caution">
    <text evidence="3">The sequence shown here is derived from an EMBL/GenBank/DDBJ whole genome shotgun (WGS) entry which is preliminary data.</text>
</comment>
<dbReference type="InterPro" id="IPR027383">
    <property type="entry name" value="Znf_put"/>
</dbReference>
<keyword evidence="1" id="KW-1133">Transmembrane helix</keyword>
<protein>
    <submittedName>
        <fullName evidence="3">Anti-sigma factor</fullName>
    </submittedName>
</protein>
<feature type="domain" description="Putative zinc-finger" evidence="2">
    <location>
        <begin position="7"/>
        <end position="37"/>
    </location>
</feature>
<dbReference type="Gene3D" id="1.10.10.1320">
    <property type="entry name" value="Anti-sigma factor, zinc-finger domain"/>
    <property type="match status" value="1"/>
</dbReference>
<accession>A0A7V8NX87</accession>
<proteinExistence type="predicted"/>
<gene>
    <name evidence="3" type="ORF">HRJ53_29740</name>
</gene>
<name>A0A7V8NX87_9BACT</name>